<dbReference type="AlphaFoldDB" id="K3XBF5"/>
<dbReference type="Proteomes" id="UP000019132">
    <property type="component" value="Unassembled WGS sequence"/>
</dbReference>
<keyword evidence="5" id="KW-0732">Signal</keyword>
<protein>
    <recommendedName>
        <fullName evidence="6">Peptidase A1 domain-containing protein</fullName>
    </recommendedName>
</protein>
<dbReference type="Pfam" id="PF00026">
    <property type="entry name" value="Asp"/>
    <property type="match status" value="1"/>
</dbReference>
<comment type="similarity">
    <text evidence="1">Belongs to the peptidase A1 family.</text>
</comment>
<dbReference type="VEuPathDB" id="FungiDB:PYU1_G014523"/>
<dbReference type="EnsemblProtists" id="PYU1_T014554">
    <property type="protein sequence ID" value="PYU1_T014554"/>
    <property type="gene ID" value="PYU1_G014523"/>
</dbReference>
<evidence type="ECO:0000313" key="7">
    <source>
        <dbReference type="EnsemblProtists" id="PYU1_T014554"/>
    </source>
</evidence>
<dbReference type="GO" id="GO:0004190">
    <property type="term" value="F:aspartic-type endopeptidase activity"/>
    <property type="evidence" value="ECO:0007669"/>
    <property type="project" value="UniProtKB-KW"/>
</dbReference>
<keyword evidence="4" id="KW-1015">Disulfide bond</keyword>
<keyword evidence="8" id="KW-1185">Reference proteome</keyword>
<feature type="domain" description="Peptidase A1" evidence="6">
    <location>
        <begin position="85"/>
        <end position="389"/>
    </location>
</feature>
<evidence type="ECO:0000259" key="6">
    <source>
        <dbReference type="PROSITE" id="PS51767"/>
    </source>
</evidence>
<reference evidence="8" key="1">
    <citation type="journal article" date="2010" name="Genome Biol.">
        <title>Genome sequence of the necrotrophic plant pathogen Pythium ultimum reveals original pathogenicity mechanisms and effector repertoire.</title>
        <authorList>
            <person name="Levesque C.A."/>
            <person name="Brouwer H."/>
            <person name="Cano L."/>
            <person name="Hamilton J.P."/>
            <person name="Holt C."/>
            <person name="Huitema E."/>
            <person name="Raffaele S."/>
            <person name="Robideau G.P."/>
            <person name="Thines M."/>
            <person name="Win J."/>
            <person name="Zerillo M.M."/>
            <person name="Beakes G.W."/>
            <person name="Boore J.L."/>
            <person name="Busam D."/>
            <person name="Dumas B."/>
            <person name="Ferriera S."/>
            <person name="Fuerstenberg S.I."/>
            <person name="Gachon C.M."/>
            <person name="Gaulin E."/>
            <person name="Govers F."/>
            <person name="Grenville-Briggs L."/>
            <person name="Horner N."/>
            <person name="Hostetler J."/>
            <person name="Jiang R.H."/>
            <person name="Johnson J."/>
            <person name="Krajaejun T."/>
            <person name="Lin H."/>
            <person name="Meijer H.J."/>
            <person name="Moore B."/>
            <person name="Morris P."/>
            <person name="Phuntmart V."/>
            <person name="Puiu D."/>
            <person name="Shetty J."/>
            <person name="Stajich J.E."/>
            <person name="Tripathy S."/>
            <person name="Wawra S."/>
            <person name="van West P."/>
            <person name="Whitty B.R."/>
            <person name="Coutinho P.M."/>
            <person name="Henrissat B."/>
            <person name="Martin F."/>
            <person name="Thomas P.D."/>
            <person name="Tyler B.M."/>
            <person name="De Vries R.P."/>
            <person name="Kamoun S."/>
            <person name="Yandell M."/>
            <person name="Tisserat N."/>
            <person name="Buell C.R."/>
        </authorList>
    </citation>
    <scope>NUCLEOTIDE SEQUENCE</scope>
    <source>
        <strain evidence="8">DAOM:BR144</strain>
    </source>
</reference>
<dbReference type="InterPro" id="IPR034164">
    <property type="entry name" value="Pepsin-like_dom"/>
</dbReference>
<name>K3XBF5_GLOUD</name>
<dbReference type="InParanoid" id="K3XBF5"/>
<sequence>MAAFNPLHRTTLLLLLSILAARASSKPQDDDHHVSVWGPKFPFSQYSTRSSNERPRHASATTSAHSKIALHYEPNIFTLGLSGGYYGEVSFGTPPQTLTVLFGSESRDAWIANFPCGSKHKFYNHSKSSSYIANGTTFGGPDSFASGFYSEDTMQFGNFAIHHQLFAEVNNVDNFPEYPRTALDGVIGLGRDTAAFDPFQLIKTPFHQLVDSGVLDKPVFAFYLNKGVGGELTLGAIDETHYTGEITYVPLDSTYDWRIPINTIRVNGKHVTKLHMALVDPIVPVIWGPTDEVEALAEIIGADVDNKYEIDCSSSGPEIVIVIGGTKFALTKKDYTLRTEGSTVCHWAINPMPEQTDAWILGIPFVEKFYTIFDWGTGTEGTDGRVGLALRA</sequence>
<proteinExistence type="inferred from homology"/>
<keyword evidence="3" id="KW-0378">Hydrolase</keyword>
<reference evidence="8" key="2">
    <citation type="submission" date="2010-04" db="EMBL/GenBank/DDBJ databases">
        <authorList>
            <person name="Buell R."/>
            <person name="Hamilton J."/>
            <person name="Hostetler J."/>
        </authorList>
    </citation>
    <scope>NUCLEOTIDE SEQUENCE [LARGE SCALE GENOMIC DNA]</scope>
    <source>
        <strain evidence="8">DAOM:BR144</strain>
    </source>
</reference>
<dbReference type="PANTHER" id="PTHR47966:SF51">
    <property type="entry name" value="BETA-SITE APP-CLEAVING ENZYME, ISOFORM A-RELATED"/>
    <property type="match status" value="1"/>
</dbReference>
<feature type="chain" id="PRO_5003868786" description="Peptidase A1 domain-containing protein" evidence="5">
    <location>
        <begin position="26"/>
        <end position="392"/>
    </location>
</feature>
<dbReference type="InterPro" id="IPR021109">
    <property type="entry name" value="Peptidase_aspartic_dom_sf"/>
</dbReference>
<reference evidence="7" key="3">
    <citation type="submission" date="2015-02" db="UniProtKB">
        <authorList>
            <consortium name="EnsemblProtists"/>
        </authorList>
    </citation>
    <scope>IDENTIFICATION</scope>
    <source>
        <strain evidence="7">DAOM BR144</strain>
    </source>
</reference>
<dbReference type="PANTHER" id="PTHR47966">
    <property type="entry name" value="BETA-SITE APP-CLEAVING ENZYME, ISOFORM A-RELATED"/>
    <property type="match status" value="1"/>
</dbReference>
<dbReference type="FunCoup" id="K3XBF5">
    <property type="interactions" value="12"/>
</dbReference>
<dbReference type="InterPro" id="IPR001461">
    <property type="entry name" value="Aspartic_peptidase_A1"/>
</dbReference>
<dbReference type="EMBL" id="GL376574">
    <property type="status" value="NOT_ANNOTATED_CDS"/>
    <property type="molecule type" value="Genomic_DNA"/>
</dbReference>
<accession>K3XBF5</accession>
<organism evidence="7 8">
    <name type="scientific">Globisporangium ultimum (strain ATCC 200006 / CBS 805.95 / DAOM BR144)</name>
    <name type="common">Pythium ultimum</name>
    <dbReference type="NCBI Taxonomy" id="431595"/>
    <lineage>
        <taxon>Eukaryota</taxon>
        <taxon>Sar</taxon>
        <taxon>Stramenopiles</taxon>
        <taxon>Oomycota</taxon>
        <taxon>Peronosporomycetes</taxon>
        <taxon>Pythiales</taxon>
        <taxon>Pythiaceae</taxon>
        <taxon>Globisporangium</taxon>
    </lineage>
</organism>
<dbReference type="eggNOG" id="KOG1339">
    <property type="taxonomic scope" value="Eukaryota"/>
</dbReference>
<evidence type="ECO:0000256" key="4">
    <source>
        <dbReference type="PIRSR" id="PIRSR601461-2"/>
    </source>
</evidence>
<evidence type="ECO:0000256" key="5">
    <source>
        <dbReference type="SAM" id="SignalP"/>
    </source>
</evidence>
<dbReference type="GO" id="GO:0006508">
    <property type="term" value="P:proteolysis"/>
    <property type="evidence" value="ECO:0007669"/>
    <property type="project" value="UniProtKB-KW"/>
</dbReference>
<dbReference type="PROSITE" id="PS51767">
    <property type="entry name" value="PEPTIDASE_A1"/>
    <property type="match status" value="1"/>
</dbReference>
<feature type="signal peptide" evidence="5">
    <location>
        <begin position="1"/>
        <end position="25"/>
    </location>
</feature>
<dbReference type="Gene3D" id="2.40.70.10">
    <property type="entry name" value="Acid Proteases"/>
    <property type="match status" value="2"/>
</dbReference>
<dbReference type="PRINTS" id="PR00792">
    <property type="entry name" value="PEPSIN"/>
</dbReference>
<keyword evidence="3" id="KW-0064">Aspartyl protease</keyword>
<evidence type="ECO:0000256" key="2">
    <source>
        <dbReference type="ARBA" id="ARBA00022670"/>
    </source>
</evidence>
<dbReference type="STRING" id="431595.K3XBF5"/>
<dbReference type="SUPFAM" id="SSF50630">
    <property type="entry name" value="Acid proteases"/>
    <property type="match status" value="1"/>
</dbReference>
<dbReference type="CDD" id="cd05471">
    <property type="entry name" value="pepsin_like"/>
    <property type="match status" value="1"/>
</dbReference>
<dbReference type="InterPro" id="IPR033121">
    <property type="entry name" value="PEPTIDASE_A1"/>
</dbReference>
<evidence type="ECO:0000313" key="8">
    <source>
        <dbReference type="Proteomes" id="UP000019132"/>
    </source>
</evidence>
<keyword evidence="2" id="KW-0645">Protease</keyword>
<evidence type="ECO:0000256" key="1">
    <source>
        <dbReference type="ARBA" id="ARBA00007447"/>
    </source>
</evidence>
<evidence type="ECO:0000256" key="3">
    <source>
        <dbReference type="ARBA" id="ARBA00022750"/>
    </source>
</evidence>
<feature type="disulfide bond" evidence="4">
    <location>
        <begin position="312"/>
        <end position="345"/>
    </location>
</feature>
<dbReference type="HOGENOM" id="CLU_013253_3_4_1"/>